<dbReference type="KEGG" id="aten:116300540"/>
<evidence type="ECO:0000256" key="4">
    <source>
        <dbReference type="ARBA" id="ARBA00023125"/>
    </source>
</evidence>
<dbReference type="PROSITE" id="PS50809">
    <property type="entry name" value="DM_2"/>
    <property type="match status" value="1"/>
</dbReference>
<protein>
    <submittedName>
        <fullName evidence="10">Doublesex- and mab-3-related transcription factor A2-like</fullName>
    </submittedName>
</protein>
<dbReference type="GO" id="GO:0007548">
    <property type="term" value="P:sex differentiation"/>
    <property type="evidence" value="ECO:0007669"/>
    <property type="project" value="TreeGrafter"/>
</dbReference>
<dbReference type="GO" id="GO:0046872">
    <property type="term" value="F:metal ion binding"/>
    <property type="evidence" value="ECO:0007669"/>
    <property type="project" value="UniProtKB-KW"/>
</dbReference>
<dbReference type="SUPFAM" id="SSF82927">
    <property type="entry name" value="Cysteine-rich DNA binding domain, (DM domain)"/>
    <property type="match status" value="1"/>
</dbReference>
<evidence type="ECO:0000256" key="2">
    <source>
        <dbReference type="ARBA" id="ARBA00022723"/>
    </source>
</evidence>
<dbReference type="Gene3D" id="4.10.1040.10">
    <property type="entry name" value="DM DNA-binding domain"/>
    <property type="match status" value="1"/>
</dbReference>
<sequence length="409" mass="45288">MSLGVTVLGYGTYYTKKLQITKLTVESSRLANYTAITAVMSSGSTLEDENVIRSPRCARCRNHGVVSYLKGHKRYCQWKECSCSKCSLIIERQRLMAAQVALKRDEEDVVGYAEASPCLVFRTSSVDRPNVGRVVNGQEANKSHTFNYSNETPSLYQEKDAAKENEEGSPLKRRFSEDTAFQSPSDGAADDVFYEYEEPRINQPLPKRQHTLSQESGSNSSVADKDVSPPSRSQDVYYDENGAHKNSAHIPALELLSRLFPTQKQSVLELILKGCPGNVLQAIECVLPSHEKAMLLAKQNETASVQYSSNMRSAFAPHNAVYGSSVRLPYSLLTSQPRFTYPILEYVSHQRPRSLSATGPKTSEEQNLKSSASLGDMNNIVGRVCPECSITCSASSNFCYSCGKCFKES</sequence>
<keyword evidence="2 6" id="KW-0479">Metal-binding</keyword>
<evidence type="ECO:0000313" key="9">
    <source>
        <dbReference type="Proteomes" id="UP000515163"/>
    </source>
</evidence>
<dbReference type="GO" id="GO:0005634">
    <property type="term" value="C:nucleus"/>
    <property type="evidence" value="ECO:0007669"/>
    <property type="project" value="UniProtKB-SubCell"/>
</dbReference>
<evidence type="ECO:0000256" key="5">
    <source>
        <dbReference type="ARBA" id="ARBA00023242"/>
    </source>
</evidence>
<feature type="compositionally biased region" description="Basic and acidic residues" evidence="7">
    <location>
        <begin position="157"/>
        <end position="177"/>
    </location>
</feature>
<feature type="region of interest" description="Disordered" evidence="7">
    <location>
        <begin position="201"/>
        <end position="238"/>
    </location>
</feature>
<dbReference type="PANTHER" id="PTHR12322:SF53">
    <property type="entry name" value="DOUBLESEX-MAB RELATED 11E"/>
    <property type="match status" value="1"/>
</dbReference>
<dbReference type="InterPro" id="IPR001275">
    <property type="entry name" value="DM_DNA-bd"/>
</dbReference>
<dbReference type="RefSeq" id="XP_031565284.1">
    <property type="nucleotide sequence ID" value="XM_031709424.1"/>
</dbReference>
<feature type="compositionally biased region" description="Polar residues" evidence="7">
    <location>
        <begin position="138"/>
        <end position="155"/>
    </location>
</feature>
<dbReference type="SMART" id="SM00301">
    <property type="entry name" value="DM"/>
    <property type="match status" value="1"/>
</dbReference>
<dbReference type="FunFam" id="4.10.1040.10:FF:000001">
    <property type="entry name" value="doublesex- and mab-3-related transcription factor 1"/>
    <property type="match status" value="1"/>
</dbReference>
<dbReference type="InterPro" id="IPR026607">
    <property type="entry name" value="DMRT"/>
</dbReference>
<dbReference type="CDD" id="cd14370">
    <property type="entry name" value="CUE_DMA"/>
    <property type="match status" value="1"/>
</dbReference>
<keyword evidence="4 6" id="KW-0238">DNA-binding</keyword>
<dbReference type="Pfam" id="PF03474">
    <property type="entry name" value="DMA"/>
    <property type="match status" value="1"/>
</dbReference>
<evidence type="ECO:0000256" key="1">
    <source>
        <dbReference type="ARBA" id="ARBA00006834"/>
    </source>
</evidence>
<evidence type="ECO:0000259" key="8">
    <source>
        <dbReference type="PROSITE" id="PS50809"/>
    </source>
</evidence>
<evidence type="ECO:0000313" key="10">
    <source>
        <dbReference type="RefSeq" id="XP_031565284.1"/>
    </source>
</evidence>
<proteinExistence type="inferred from homology"/>
<keyword evidence="9" id="KW-1185">Reference proteome</keyword>
<evidence type="ECO:0000256" key="7">
    <source>
        <dbReference type="SAM" id="MobiDB-lite"/>
    </source>
</evidence>
<dbReference type="Pfam" id="PF00751">
    <property type="entry name" value="DM"/>
    <property type="match status" value="1"/>
</dbReference>
<dbReference type="Proteomes" id="UP000515163">
    <property type="component" value="Unplaced"/>
</dbReference>
<dbReference type="GeneID" id="116300540"/>
<feature type="domain" description="DM" evidence="8">
    <location>
        <begin position="57"/>
        <end position="104"/>
    </location>
</feature>
<feature type="compositionally biased region" description="Polar residues" evidence="7">
    <location>
        <begin position="211"/>
        <end position="222"/>
    </location>
</feature>
<dbReference type="GO" id="GO:0000978">
    <property type="term" value="F:RNA polymerase II cis-regulatory region sequence-specific DNA binding"/>
    <property type="evidence" value="ECO:0007669"/>
    <property type="project" value="TreeGrafter"/>
</dbReference>
<name>A0A6P8I9L0_ACTTE</name>
<reference evidence="10" key="1">
    <citation type="submission" date="2025-08" db="UniProtKB">
        <authorList>
            <consortium name="RefSeq"/>
        </authorList>
    </citation>
    <scope>IDENTIFICATION</scope>
    <source>
        <tissue evidence="10">Tentacle</tissue>
    </source>
</reference>
<feature type="DNA-binding region" description="DM" evidence="6">
    <location>
        <begin position="57"/>
        <end position="104"/>
    </location>
</feature>
<dbReference type="InterPro" id="IPR005173">
    <property type="entry name" value="DMA"/>
</dbReference>
<gene>
    <name evidence="10" type="primary">LOC116300540</name>
</gene>
<dbReference type="AlphaFoldDB" id="A0A6P8I9L0"/>
<evidence type="ECO:0000256" key="3">
    <source>
        <dbReference type="ARBA" id="ARBA00022833"/>
    </source>
</evidence>
<accession>A0A6P8I9L0</accession>
<evidence type="ECO:0000256" key="6">
    <source>
        <dbReference type="PROSITE-ProRule" id="PRU00070"/>
    </source>
</evidence>
<dbReference type="OrthoDB" id="6162476at2759"/>
<feature type="region of interest" description="Disordered" evidence="7">
    <location>
        <begin position="135"/>
        <end position="187"/>
    </location>
</feature>
<dbReference type="InterPro" id="IPR036407">
    <property type="entry name" value="DM_DNA-bd_sf"/>
</dbReference>
<comment type="subcellular location">
    <subcellularLocation>
        <location evidence="6">Nucleus</location>
    </subcellularLocation>
</comment>
<dbReference type="PANTHER" id="PTHR12322">
    <property type="entry name" value="DOUBLESEX AND MAB-3 RELATED TRANSCRIPTION FACTOR DMRT"/>
    <property type="match status" value="1"/>
</dbReference>
<organism evidence="9 10">
    <name type="scientific">Actinia tenebrosa</name>
    <name type="common">Australian red waratah sea anemone</name>
    <dbReference type="NCBI Taxonomy" id="6105"/>
    <lineage>
        <taxon>Eukaryota</taxon>
        <taxon>Metazoa</taxon>
        <taxon>Cnidaria</taxon>
        <taxon>Anthozoa</taxon>
        <taxon>Hexacorallia</taxon>
        <taxon>Actiniaria</taxon>
        <taxon>Actiniidae</taxon>
        <taxon>Actinia</taxon>
    </lineage>
</organism>
<dbReference type="InParanoid" id="A0A6P8I9L0"/>
<comment type="similarity">
    <text evidence="1">Belongs to the DMRT family.</text>
</comment>
<keyword evidence="3 6" id="KW-0862">Zinc</keyword>
<dbReference type="GO" id="GO:0000981">
    <property type="term" value="F:DNA-binding transcription factor activity, RNA polymerase II-specific"/>
    <property type="evidence" value="ECO:0007669"/>
    <property type="project" value="TreeGrafter"/>
</dbReference>
<keyword evidence="5 6" id="KW-0539">Nucleus</keyword>
<dbReference type="PROSITE" id="PS40000">
    <property type="entry name" value="DM_1"/>
    <property type="match status" value="1"/>
</dbReference>